<comment type="similarity">
    <text evidence="1">Belongs to the aldo/keto reductase family.</text>
</comment>
<dbReference type="PRINTS" id="PR00069">
    <property type="entry name" value="ALDKETRDTASE"/>
</dbReference>
<dbReference type="Proteomes" id="UP001566132">
    <property type="component" value="Unassembled WGS sequence"/>
</dbReference>
<evidence type="ECO:0000256" key="1">
    <source>
        <dbReference type="ARBA" id="ARBA00007905"/>
    </source>
</evidence>
<dbReference type="PROSITE" id="PS00063">
    <property type="entry name" value="ALDOKETO_REDUCTASE_3"/>
    <property type="match status" value="1"/>
</dbReference>
<feature type="active site" description="Proton donor" evidence="4">
    <location>
        <position position="51"/>
    </location>
</feature>
<dbReference type="PROSITE" id="PS00062">
    <property type="entry name" value="ALDOKETO_REDUCTASE_2"/>
    <property type="match status" value="1"/>
</dbReference>
<comment type="caution">
    <text evidence="8">The sequence shown here is derived from an EMBL/GenBank/DDBJ whole genome shotgun (WGS) entry which is preliminary data.</text>
</comment>
<dbReference type="GO" id="GO:0016491">
    <property type="term" value="F:oxidoreductase activity"/>
    <property type="evidence" value="ECO:0007669"/>
    <property type="project" value="UniProtKB-KW"/>
</dbReference>
<keyword evidence="3" id="KW-0560">Oxidoreductase</keyword>
<evidence type="ECO:0000256" key="4">
    <source>
        <dbReference type="PIRSR" id="PIRSR000097-1"/>
    </source>
</evidence>
<dbReference type="PANTHER" id="PTHR11732">
    <property type="entry name" value="ALDO/KETO REDUCTASE"/>
    <property type="match status" value="1"/>
</dbReference>
<dbReference type="PROSITE" id="PS00798">
    <property type="entry name" value="ALDOKETO_REDUCTASE_1"/>
    <property type="match status" value="1"/>
</dbReference>
<organism evidence="8 9">
    <name type="scientific">Hypothenemus hampei</name>
    <name type="common">Coffee berry borer</name>
    <dbReference type="NCBI Taxonomy" id="57062"/>
    <lineage>
        <taxon>Eukaryota</taxon>
        <taxon>Metazoa</taxon>
        <taxon>Ecdysozoa</taxon>
        <taxon>Arthropoda</taxon>
        <taxon>Hexapoda</taxon>
        <taxon>Insecta</taxon>
        <taxon>Pterygota</taxon>
        <taxon>Neoptera</taxon>
        <taxon>Endopterygota</taxon>
        <taxon>Coleoptera</taxon>
        <taxon>Polyphaga</taxon>
        <taxon>Cucujiformia</taxon>
        <taxon>Curculionidae</taxon>
        <taxon>Scolytinae</taxon>
        <taxon>Hypothenemus</taxon>
    </lineage>
</organism>
<feature type="domain" description="NADP-dependent oxidoreductase" evidence="7">
    <location>
        <begin position="16"/>
        <end position="295"/>
    </location>
</feature>
<evidence type="ECO:0000256" key="5">
    <source>
        <dbReference type="PIRSR" id="PIRSR000097-2"/>
    </source>
</evidence>
<gene>
    <name evidence="8" type="ORF">ABEB36_004137</name>
</gene>
<evidence type="ECO:0000313" key="9">
    <source>
        <dbReference type="Proteomes" id="UP001566132"/>
    </source>
</evidence>
<dbReference type="InterPro" id="IPR020471">
    <property type="entry name" value="AKR"/>
</dbReference>
<dbReference type="AlphaFoldDB" id="A0ABD1F2B2"/>
<dbReference type="EMBL" id="JBDJPC010000003">
    <property type="protein sequence ID" value="KAL1509385.1"/>
    <property type="molecule type" value="Genomic_DNA"/>
</dbReference>
<dbReference type="PIRSF" id="PIRSF000097">
    <property type="entry name" value="AKR"/>
    <property type="match status" value="1"/>
</dbReference>
<protein>
    <recommendedName>
        <fullName evidence="7">NADP-dependent oxidoreductase domain-containing protein</fullName>
    </recommendedName>
</protein>
<dbReference type="InterPro" id="IPR018170">
    <property type="entry name" value="Aldo/ket_reductase_CS"/>
</dbReference>
<dbReference type="Pfam" id="PF00248">
    <property type="entry name" value="Aldo_ket_red"/>
    <property type="match status" value="1"/>
</dbReference>
<evidence type="ECO:0000256" key="2">
    <source>
        <dbReference type="ARBA" id="ARBA00022857"/>
    </source>
</evidence>
<evidence type="ECO:0000256" key="6">
    <source>
        <dbReference type="PIRSR" id="PIRSR000097-3"/>
    </source>
</evidence>
<evidence type="ECO:0000313" key="8">
    <source>
        <dbReference type="EMBL" id="KAL1509385.1"/>
    </source>
</evidence>
<accession>A0ABD1F2B2</accession>
<sequence length="353" mass="40745">MASQYFTLTDGHKLPPIGLGTFTITNEQELETALDVALETGYRHIDTALFYRNEHIIGKVLKKWFNSGKLKREDVFVTTKLPGCQPPEKVEFYVKKSLEDLQLDYIDLYLIHSPICFDIDSNLPFNKMKLLPSDLVATYKKMEELVERGLCKTIGISNFNQRQVKKILDNAKIIPATNQVELHIYLQQPELVKFCQDNGIVMVSYLTFGNPGLGKWLESNNMPARNYPDILNDPTVKKIADKHKKTTAQVLLKFMIQKNIAVIPKSVTPSRIRENFNIFDFTLDKADITEMEKLDKGEAGRNTWFDYNEDYEFWDTEEKYHQFFIWGILGTDAYTHLGLLVLVMSNYSRSSCI</sequence>
<keyword evidence="2" id="KW-0521">NADP</keyword>
<keyword evidence="9" id="KW-1185">Reference proteome</keyword>
<dbReference type="FunFam" id="3.20.20.100:FF:000006">
    <property type="entry name" value="Aldo-keto reductase family 1 member A1"/>
    <property type="match status" value="1"/>
</dbReference>
<reference evidence="8 9" key="1">
    <citation type="submission" date="2024-05" db="EMBL/GenBank/DDBJ databases">
        <title>Genetic variation in Jamaican populations of the coffee berry borer (Hypothenemus hampei).</title>
        <authorList>
            <person name="Errbii M."/>
            <person name="Myrie A."/>
        </authorList>
    </citation>
    <scope>NUCLEOTIDE SEQUENCE [LARGE SCALE GENOMIC DNA]</scope>
    <source>
        <strain evidence="8">JA-Hopewell-2020-01-JO</strain>
        <tissue evidence="8">Whole body</tissue>
    </source>
</reference>
<name>A0ABD1F2B2_HYPHA</name>
<dbReference type="InterPro" id="IPR023210">
    <property type="entry name" value="NADP_OxRdtase_dom"/>
</dbReference>
<dbReference type="SUPFAM" id="SSF51430">
    <property type="entry name" value="NAD(P)-linked oxidoreductase"/>
    <property type="match status" value="1"/>
</dbReference>
<feature type="site" description="Lowers pKa of active site Tyr" evidence="6">
    <location>
        <position position="80"/>
    </location>
</feature>
<evidence type="ECO:0000259" key="7">
    <source>
        <dbReference type="Pfam" id="PF00248"/>
    </source>
</evidence>
<evidence type="ECO:0000256" key="3">
    <source>
        <dbReference type="ARBA" id="ARBA00023002"/>
    </source>
</evidence>
<proteinExistence type="inferred from homology"/>
<dbReference type="InterPro" id="IPR036812">
    <property type="entry name" value="NAD(P)_OxRdtase_dom_sf"/>
</dbReference>
<feature type="binding site" evidence="5">
    <location>
        <position position="112"/>
    </location>
    <ligand>
        <name>substrate</name>
    </ligand>
</feature>
<dbReference type="Gene3D" id="3.20.20.100">
    <property type="entry name" value="NADP-dependent oxidoreductase domain"/>
    <property type="match status" value="1"/>
</dbReference>